<dbReference type="Proteomes" id="UP000319804">
    <property type="component" value="Unassembled WGS sequence"/>
</dbReference>
<organism evidence="1 2">
    <name type="scientific">Microbacterium lacticum</name>
    <dbReference type="NCBI Taxonomy" id="33885"/>
    <lineage>
        <taxon>Bacteria</taxon>
        <taxon>Bacillati</taxon>
        <taxon>Actinomycetota</taxon>
        <taxon>Actinomycetes</taxon>
        <taxon>Micrococcales</taxon>
        <taxon>Microbacteriaceae</taxon>
        <taxon>Microbacterium</taxon>
    </lineage>
</organism>
<reference evidence="1 2" key="1">
    <citation type="submission" date="2019-06" db="EMBL/GenBank/DDBJ databases">
        <title>Sequencing the genomes of 1000 actinobacteria strains.</title>
        <authorList>
            <person name="Klenk H.-P."/>
        </authorList>
    </citation>
    <scope>NUCLEOTIDE SEQUENCE [LARGE SCALE GENOMIC DNA]</scope>
    <source>
        <strain evidence="1 2">DSM 20427</strain>
    </source>
</reference>
<proteinExistence type="predicted"/>
<dbReference type="OrthoDB" id="5076325at2"/>
<keyword evidence="2" id="KW-1185">Reference proteome</keyword>
<evidence type="ECO:0000313" key="1">
    <source>
        <dbReference type="EMBL" id="TQM98068.1"/>
    </source>
</evidence>
<name>A0A4Y3ULF3_9MICO</name>
<gene>
    <name evidence="1" type="ORF">FHX68_2092</name>
</gene>
<evidence type="ECO:0000313" key="2">
    <source>
        <dbReference type="Proteomes" id="UP000319804"/>
    </source>
</evidence>
<dbReference type="AlphaFoldDB" id="A0A4Y3ULF3"/>
<comment type="caution">
    <text evidence="1">The sequence shown here is derived from an EMBL/GenBank/DDBJ whole genome shotgun (WGS) entry which is preliminary data.</text>
</comment>
<protein>
    <submittedName>
        <fullName evidence="1">Uncharacterized protein</fullName>
    </submittedName>
</protein>
<sequence length="116" mass="12360">MTGDAVDLFVGQMIGLLPKLHPDDIDDATRRQLRLLFPRVDGEAAPVVGKARRPRSYSVITNGRGGGVLTVGGTEIPVAILPLDISTPPEATAFRIVAIAGRAMRVRGVAEGDEFR</sequence>
<accession>A0A4Y3ULF3</accession>
<dbReference type="RefSeq" id="WP_141380996.1">
    <property type="nucleotide sequence ID" value="NZ_BJNA01000042.1"/>
</dbReference>
<dbReference type="EMBL" id="VFPS01000003">
    <property type="protein sequence ID" value="TQM98068.1"/>
    <property type="molecule type" value="Genomic_DNA"/>
</dbReference>